<dbReference type="PANTHER" id="PTHR43053:SF3">
    <property type="entry name" value="ALPHA-GALACTOSIDASE C-RELATED"/>
    <property type="match status" value="1"/>
</dbReference>
<dbReference type="InterPro" id="IPR013780">
    <property type="entry name" value="Glyco_hydro_b"/>
</dbReference>
<keyword evidence="2" id="KW-0326">Glycosidase</keyword>
<keyword evidence="1" id="KW-0378">Hydrolase</keyword>
<evidence type="ECO:0000313" key="4">
    <source>
        <dbReference type="Proteomes" id="UP000214746"/>
    </source>
</evidence>
<dbReference type="InterPro" id="IPR017853">
    <property type="entry name" value="GH"/>
</dbReference>
<evidence type="ECO:0000313" key="3">
    <source>
        <dbReference type="EMBL" id="PZE21139.1"/>
    </source>
</evidence>
<dbReference type="GO" id="GO:0016052">
    <property type="term" value="P:carbohydrate catabolic process"/>
    <property type="evidence" value="ECO:0007669"/>
    <property type="project" value="InterPro"/>
</dbReference>
<dbReference type="Proteomes" id="UP000214746">
    <property type="component" value="Unassembled WGS sequence"/>
</dbReference>
<dbReference type="AlphaFoldDB" id="A0A2W1N928"/>
<dbReference type="EMBL" id="NHRJ02000004">
    <property type="protein sequence ID" value="PZE21139.1"/>
    <property type="molecule type" value="Genomic_DNA"/>
</dbReference>
<dbReference type="CDD" id="cd14791">
    <property type="entry name" value="GH36"/>
    <property type="match status" value="1"/>
</dbReference>
<dbReference type="OrthoDB" id="9758822at2"/>
<proteinExistence type="predicted"/>
<dbReference type="Gene3D" id="3.20.20.70">
    <property type="entry name" value="Aldolase class I"/>
    <property type="match status" value="1"/>
</dbReference>
<gene>
    <name evidence="3" type="ORF">CBW46_010710</name>
</gene>
<dbReference type="InterPro" id="IPR013785">
    <property type="entry name" value="Aldolase_TIM"/>
</dbReference>
<evidence type="ECO:0000256" key="1">
    <source>
        <dbReference type="ARBA" id="ARBA00022801"/>
    </source>
</evidence>
<dbReference type="Gene3D" id="2.60.40.1180">
    <property type="entry name" value="Golgi alpha-mannosidase II"/>
    <property type="match status" value="1"/>
</dbReference>
<dbReference type="Pfam" id="PF02065">
    <property type="entry name" value="Melibiase"/>
    <property type="match status" value="1"/>
</dbReference>
<evidence type="ECO:0000256" key="2">
    <source>
        <dbReference type="ARBA" id="ARBA00023295"/>
    </source>
</evidence>
<protein>
    <submittedName>
        <fullName evidence="3">Alpha-galactosidase</fullName>
    </submittedName>
</protein>
<dbReference type="InterPro" id="IPR002252">
    <property type="entry name" value="Glyco_hydro_36"/>
</dbReference>
<sequence length="590" mass="66425">MPSTEFINHARAQVRLVQNDSMRDDVQVTTSWDGSTCSCSVVNNGTAPAAIKEIVLFQGEWPFARDSKFYGEGYNMLSQYRGTFAGPELIGAYDDRKHYKLPATAGFFTVYNYALLSPAPHEHYLLGFTSCKRFSGELRLAEGRFEIVVDGENLTLAAGQKWELEEFVAFAGANREELLAQYAARIELHHPRLRVEEIPTGWCSWYCFGPGVTEQNIFDNLDAIAEQAPDLRYIQIDDGYQACMGDWLIPGSSFSDMEKLCRAIKDKGFEPAIWVAPFIAERESALFREHPDWFIHDETGEPLPSSRFSFGGWRRGPWYMLDGTHPDARAYLVDVFRTMREKWGCKYFKLDANMWGALPGGVRYLKHATKVDAYRMGMKAVLEGAGADSFLLGCNAPMWPSLGTVHGMRVTGDISRKWAKFKELAREGFSRNWQHNRLWVNDPDCIVLENRNIKLIDPDGTVRRGLSSITQDEFMFHAAYIYASGGMILSGDDVSTMSEHNIHIIKRVLETANAAAQFDDDSFRIGRIRAHGKQIVCVFNWDDDAATIEVPLAAGGRCTDFWSGEDLGTHAQSITLSAMPPHSARMICCE</sequence>
<keyword evidence="4" id="KW-1185">Reference proteome</keyword>
<comment type="caution">
    <text evidence="3">The sequence shown here is derived from an EMBL/GenBank/DDBJ whole genome shotgun (WGS) entry which is preliminary data.</text>
</comment>
<dbReference type="SUPFAM" id="SSF51445">
    <property type="entry name" value="(Trans)glycosidases"/>
    <property type="match status" value="1"/>
</dbReference>
<name>A0A2W1N928_PAEXE</name>
<dbReference type="InterPro" id="IPR050985">
    <property type="entry name" value="Alpha-glycosidase_related"/>
</dbReference>
<dbReference type="PANTHER" id="PTHR43053">
    <property type="entry name" value="GLYCOSIDASE FAMILY 31"/>
    <property type="match status" value="1"/>
</dbReference>
<accession>A0A2W1N928</accession>
<dbReference type="RefSeq" id="WP_089199995.1">
    <property type="nucleotide sequence ID" value="NZ_NHRJ02000004.1"/>
</dbReference>
<dbReference type="GO" id="GO:0004557">
    <property type="term" value="F:alpha-galactosidase activity"/>
    <property type="evidence" value="ECO:0007669"/>
    <property type="project" value="InterPro"/>
</dbReference>
<reference evidence="3" key="1">
    <citation type="submission" date="2018-06" db="EMBL/GenBank/DDBJ databases">
        <title>Paenibacillus xerothermodurans sp. nov. an extremely dry heat resistant spore forming bacterium isolated from the soil of Cape Canaveral, Florida.</title>
        <authorList>
            <person name="Seuylemezian A."/>
            <person name="Kaur N."/>
            <person name="Patil P."/>
            <person name="Patil P."/>
            <person name="Mayilraj S."/>
            <person name="Vaishampayan P."/>
        </authorList>
    </citation>
    <scope>NUCLEOTIDE SEQUENCE [LARGE SCALE GENOMIC DNA]</scope>
    <source>
        <strain evidence="3">ATCC 27380</strain>
    </source>
</reference>
<organism evidence="3 4">
    <name type="scientific">Paenibacillus xerothermodurans</name>
    <dbReference type="NCBI Taxonomy" id="1977292"/>
    <lineage>
        <taxon>Bacteria</taxon>
        <taxon>Bacillati</taxon>
        <taxon>Bacillota</taxon>
        <taxon>Bacilli</taxon>
        <taxon>Bacillales</taxon>
        <taxon>Paenibacillaceae</taxon>
        <taxon>Paenibacillus</taxon>
    </lineage>
</organism>